<organism evidence="4 5">
    <name type="scientific">Flavobacterium silvaticum</name>
    <dbReference type="NCBI Taxonomy" id="1852020"/>
    <lineage>
        <taxon>Bacteria</taxon>
        <taxon>Pseudomonadati</taxon>
        <taxon>Bacteroidota</taxon>
        <taxon>Flavobacteriia</taxon>
        <taxon>Flavobacteriales</taxon>
        <taxon>Flavobacteriaceae</taxon>
        <taxon>Flavobacterium</taxon>
    </lineage>
</organism>
<dbReference type="AlphaFoldDB" id="A0A972FNA3"/>
<feature type="domain" description="DUF6311" evidence="3">
    <location>
        <begin position="448"/>
        <end position="554"/>
    </location>
</feature>
<gene>
    <name evidence="4" type="ORF">G6047_10130</name>
</gene>
<feature type="transmembrane region" description="Helical" evidence="1">
    <location>
        <begin position="141"/>
        <end position="160"/>
    </location>
</feature>
<keyword evidence="1" id="KW-1133">Transmembrane helix</keyword>
<feature type="domain" description="DUF6311" evidence="2">
    <location>
        <begin position="23"/>
        <end position="426"/>
    </location>
</feature>
<feature type="transmembrane region" description="Helical" evidence="1">
    <location>
        <begin position="110"/>
        <end position="129"/>
    </location>
</feature>
<keyword evidence="1" id="KW-0472">Membrane</keyword>
<dbReference type="EMBL" id="JAAMPU010000105">
    <property type="protein sequence ID" value="NMH28390.1"/>
    <property type="molecule type" value="Genomic_DNA"/>
</dbReference>
<feature type="transmembrane region" description="Helical" evidence="1">
    <location>
        <begin position="194"/>
        <end position="218"/>
    </location>
</feature>
<keyword evidence="5" id="KW-1185">Reference proteome</keyword>
<feature type="transmembrane region" description="Helical" evidence="1">
    <location>
        <begin position="301"/>
        <end position="325"/>
    </location>
</feature>
<feature type="transmembrane region" description="Helical" evidence="1">
    <location>
        <begin position="408"/>
        <end position="430"/>
    </location>
</feature>
<keyword evidence="1" id="KW-0812">Transmembrane</keyword>
<sequence length="830" mass="95563">MEISLIQHFKIMKEKHFNLAYLLLTLLCFKFIYGLSIIDPTNINWLMSAYHDWGQHYLGWAFFRQENWTFPLGTIQNYNYPAGSNVGLTDSIPLLAFFFKLFDGILPTDFQYFGLWFLSCHLLLTYYTVKLLRLFKASDYVLIAAVLLISLNPTLLYRGMHPALCAHWMIVACFYNYFRSSTTDNTQKVIYHQIFLLLFSAAVHPYLLVIVAAFNCILPLKMLLDKKISVVRFGVYVIVPFLLVLVIWYLTGLIRFGDNTALEVANSYGLFSTNLNAFFNAQGFSRILPQMPFHKVNQYEGFAYLGVGFMILLVFSVVYKILFWKKTWNFRIDRNKVLFLIVIAVFTFFAITHLITLNEKLLLEIPMPDSALKIGNIFRASGRFIWPLYYAFLFFILIFFSKLRINRFVQIGVLSAVLVVQVYDISPMMFRYKDSGSYVSKKIDQQGWIDMTSSFKKIITFPPFENNLQNALDYQDLCFVALKNKMAITCGYVARDIGSTNNEFKKGLEKQLTEASIDPNNIYVTTQKYIDAFYPLIESGNVTVKEHDGYFCIYSNKSRIRRLSRFSDKTAELSQKVHKELKVKVETGLVFSNDIVKYNFDVKLKSEKTLNLQGWAFFSDLGIRSDSVKVGLVSQDKAYFAQTNIFERPDLVDNFKSASLLKSGFKSTIFLNQIPLGKYNLVIGLKSNQGWSYQKLEDEIDIKEQIVPKRIQTVPSETGNVIGNLDDFKQEKDKIEVSGWAAIENEDCNGITHELILIGDTNCYMIATDNVIRRDVSDHFKVGSKYNKSGYSVQIQKSSISKGTYKVGIRMLRENNVIGFKIITENKIIN</sequence>
<feature type="transmembrane region" description="Helical" evidence="1">
    <location>
        <begin position="230"/>
        <end position="250"/>
    </location>
</feature>
<evidence type="ECO:0000256" key="1">
    <source>
        <dbReference type="SAM" id="Phobius"/>
    </source>
</evidence>
<reference evidence="4" key="1">
    <citation type="submission" date="2020-02" db="EMBL/GenBank/DDBJ databases">
        <title>Flavobacterium sp. genome.</title>
        <authorList>
            <person name="Jung H.S."/>
            <person name="Baek J.H."/>
            <person name="Jeon C.O."/>
        </authorList>
    </citation>
    <scope>NUCLEOTIDE SEQUENCE</scope>
    <source>
        <strain evidence="4">SE-s28</strain>
    </source>
</reference>
<dbReference type="Pfam" id="PF25853">
    <property type="entry name" value="DUF6311_C"/>
    <property type="match status" value="1"/>
</dbReference>
<proteinExistence type="predicted"/>
<accession>A0A972FNA3</accession>
<dbReference type="InterPro" id="IPR046278">
    <property type="entry name" value="DUF6311"/>
</dbReference>
<dbReference type="Pfam" id="PF19830">
    <property type="entry name" value="DUF6311"/>
    <property type="match status" value="1"/>
</dbReference>
<feature type="transmembrane region" description="Helical" evidence="1">
    <location>
        <begin position="337"/>
        <end position="357"/>
    </location>
</feature>
<evidence type="ECO:0000313" key="5">
    <source>
        <dbReference type="Proteomes" id="UP000712080"/>
    </source>
</evidence>
<name>A0A972FNA3_9FLAO</name>
<dbReference type="InterPro" id="IPR058671">
    <property type="entry name" value="DUF6311_C"/>
</dbReference>
<feature type="transmembrane region" description="Helical" evidence="1">
    <location>
        <begin position="384"/>
        <end position="401"/>
    </location>
</feature>
<feature type="transmembrane region" description="Helical" evidence="1">
    <location>
        <begin position="20"/>
        <end position="38"/>
    </location>
</feature>
<evidence type="ECO:0000313" key="4">
    <source>
        <dbReference type="EMBL" id="NMH28390.1"/>
    </source>
</evidence>
<dbReference type="Proteomes" id="UP000712080">
    <property type="component" value="Unassembled WGS sequence"/>
</dbReference>
<evidence type="ECO:0008006" key="6">
    <source>
        <dbReference type="Google" id="ProtNLM"/>
    </source>
</evidence>
<evidence type="ECO:0000259" key="2">
    <source>
        <dbReference type="Pfam" id="PF19830"/>
    </source>
</evidence>
<comment type="caution">
    <text evidence="4">The sequence shown here is derived from an EMBL/GenBank/DDBJ whole genome shotgun (WGS) entry which is preliminary data.</text>
</comment>
<dbReference type="RefSeq" id="WP_169527490.1">
    <property type="nucleotide sequence ID" value="NZ_JAAMPU010000105.1"/>
</dbReference>
<evidence type="ECO:0000259" key="3">
    <source>
        <dbReference type="Pfam" id="PF25853"/>
    </source>
</evidence>
<protein>
    <recommendedName>
        <fullName evidence="6">Glycosyltransferase RgtA/B/C/D-like domain-containing protein</fullName>
    </recommendedName>
</protein>